<evidence type="ECO:0000313" key="2">
    <source>
        <dbReference type="EMBL" id="MBM9624107.1"/>
    </source>
</evidence>
<dbReference type="EMBL" id="JAFEJA010000002">
    <property type="protein sequence ID" value="MBM9624107.1"/>
    <property type="molecule type" value="Genomic_DNA"/>
</dbReference>
<dbReference type="Proteomes" id="UP000664109">
    <property type="component" value="Unassembled WGS sequence"/>
</dbReference>
<feature type="region of interest" description="Disordered" evidence="1">
    <location>
        <begin position="1"/>
        <end position="23"/>
    </location>
</feature>
<organism evidence="2 3">
    <name type="scientific">Streptomyces zhihengii</name>
    <dbReference type="NCBI Taxonomy" id="1818004"/>
    <lineage>
        <taxon>Bacteria</taxon>
        <taxon>Bacillati</taxon>
        <taxon>Actinomycetota</taxon>
        <taxon>Actinomycetes</taxon>
        <taxon>Kitasatosporales</taxon>
        <taxon>Streptomycetaceae</taxon>
        <taxon>Streptomyces</taxon>
    </lineage>
</organism>
<name>A0ABS2V3Q0_9ACTN</name>
<sequence length="63" mass="6746">MTQPHEPSPDTDAHADALRAPQRRAHLRRIDAGTADAAVTAMREALDDAEASDPATAENSREP</sequence>
<feature type="compositionally biased region" description="Basic and acidic residues" evidence="1">
    <location>
        <begin position="7"/>
        <end position="17"/>
    </location>
</feature>
<evidence type="ECO:0000313" key="3">
    <source>
        <dbReference type="Proteomes" id="UP000664109"/>
    </source>
</evidence>
<proteinExistence type="predicted"/>
<reference evidence="2 3" key="1">
    <citation type="journal article" date="2016" name="Arch. Microbiol.">
        <title>Streptomyces zhihengii sp. nov., isolated from rhizospheric soil of Psammosilene tunicoides.</title>
        <authorList>
            <person name="Huang M.J."/>
            <person name="Fei J.J."/>
            <person name="Salam N."/>
            <person name="Kim C.J."/>
            <person name="Hozzein W.N."/>
            <person name="Xiao M."/>
            <person name="Huang H.Q."/>
            <person name="Li W.J."/>
        </authorList>
    </citation>
    <scope>NUCLEOTIDE SEQUENCE [LARGE SCALE GENOMIC DNA]</scope>
    <source>
        <strain evidence="2 3">YIM T102</strain>
    </source>
</reference>
<dbReference type="RefSeq" id="WP_205378149.1">
    <property type="nucleotide sequence ID" value="NZ_JAFEJA010000002.1"/>
</dbReference>
<gene>
    <name evidence="2" type="ORF">JE024_36650</name>
</gene>
<keyword evidence="3" id="KW-1185">Reference proteome</keyword>
<feature type="region of interest" description="Disordered" evidence="1">
    <location>
        <begin position="42"/>
        <end position="63"/>
    </location>
</feature>
<comment type="caution">
    <text evidence="2">The sequence shown here is derived from an EMBL/GenBank/DDBJ whole genome shotgun (WGS) entry which is preliminary data.</text>
</comment>
<accession>A0ABS2V3Q0</accession>
<evidence type="ECO:0000256" key="1">
    <source>
        <dbReference type="SAM" id="MobiDB-lite"/>
    </source>
</evidence>
<protein>
    <submittedName>
        <fullName evidence="2">Uncharacterized protein</fullName>
    </submittedName>
</protein>